<dbReference type="InterPro" id="IPR046342">
    <property type="entry name" value="CBS_dom_sf"/>
</dbReference>
<dbReference type="Proteomes" id="UP000214365">
    <property type="component" value="Unassembled WGS sequence"/>
</dbReference>
<evidence type="ECO:0000313" key="6">
    <source>
        <dbReference type="EMBL" id="OKL59061.1"/>
    </source>
</evidence>
<dbReference type="CDD" id="cd02205">
    <property type="entry name" value="CBS_pair_SF"/>
    <property type="match status" value="1"/>
</dbReference>
<protein>
    <submittedName>
        <fullName evidence="6">Protein sds23</fullName>
    </submittedName>
</protein>
<evidence type="ECO:0000256" key="4">
    <source>
        <dbReference type="SAM" id="MobiDB-lite"/>
    </source>
</evidence>
<keyword evidence="7" id="KW-1185">Reference proteome</keyword>
<dbReference type="GeneID" id="31005367"/>
<dbReference type="InterPro" id="IPR000644">
    <property type="entry name" value="CBS_dom"/>
</dbReference>
<evidence type="ECO:0000256" key="1">
    <source>
        <dbReference type="ARBA" id="ARBA00022737"/>
    </source>
</evidence>
<dbReference type="Pfam" id="PF00571">
    <property type="entry name" value="CBS"/>
    <property type="match status" value="2"/>
</dbReference>
<accession>A0A225AD25</accession>
<dbReference type="SUPFAM" id="SSF54631">
    <property type="entry name" value="CBS-domain pair"/>
    <property type="match status" value="2"/>
</dbReference>
<sequence length="534" mass="57253">MADQPSRVGQDPTEAAATPTNISSPRTSNDSRPSTVTRTPSIRLSHITQSPNTSHRQSFTEALRNTPQSPRNRRQPSLTQAAIQGLIDNPPARKPADPAFNGRDWRQISIGELVRPTDLRFTLIDSDARVLLVRESVNDKSPVGTFGYSDLNAYLLLVVGLATPTESQLTSFQEVAQKAREGSKVPLKDLRDLVPREPLTTLPQSANLMTAVETFGGGVHSIVVLKEGSSEAIGIVSQSRLVKFLWENGSSFPIIDQLYPQHLKDLRLGSQQVIQINGDKPLYHALQLMNDEGISSLAVVDNQANVVGNISVVDVKLLTKSTSLPLLQNTCIHFISVILSTRGLVEGKDSFPVFYVTPTSTLAHTVAKMVATTSHRVWITDPQSPSSSVPATPSAPSAHFPANPSTDSHAIQSPLVQPNTATIPASGGNGPTPPPSYTHPHHPVPPQVYQSPSSGLPPTIAPAVPAAALPGARLSGRLVGVISLTDVLFLYARASGLSPNDPAEARSHRRRSSSSSLSIRKSGDVGRELFRGMQ</sequence>
<evidence type="ECO:0000259" key="5">
    <source>
        <dbReference type="PROSITE" id="PS51371"/>
    </source>
</evidence>
<feature type="domain" description="CBS" evidence="5">
    <location>
        <begin position="193"/>
        <end position="251"/>
    </location>
</feature>
<feature type="compositionally biased region" description="Polar residues" evidence="4">
    <location>
        <begin position="18"/>
        <end position="77"/>
    </location>
</feature>
<reference evidence="6 7" key="1">
    <citation type="submission" date="2015-06" db="EMBL/GenBank/DDBJ databases">
        <title>Talaromyces atroroseus IBT 11181 draft genome.</title>
        <authorList>
            <person name="Rasmussen K.B."/>
            <person name="Rasmussen S."/>
            <person name="Petersen B."/>
            <person name="Sicheritz-Ponten T."/>
            <person name="Mortensen U.H."/>
            <person name="Thrane U."/>
        </authorList>
    </citation>
    <scope>NUCLEOTIDE SEQUENCE [LARGE SCALE GENOMIC DNA]</scope>
    <source>
        <strain evidence="6 7">IBT 11181</strain>
    </source>
</reference>
<proteinExistence type="predicted"/>
<dbReference type="PANTHER" id="PTHR13780:SF36">
    <property type="entry name" value="CBS DOMAIN-CONTAINING PROTEIN"/>
    <property type="match status" value="1"/>
</dbReference>
<dbReference type="InterPro" id="IPR050511">
    <property type="entry name" value="AMPK_gamma/SDS23_families"/>
</dbReference>
<dbReference type="PROSITE" id="PS51371">
    <property type="entry name" value="CBS"/>
    <property type="match status" value="2"/>
</dbReference>
<feature type="compositionally biased region" description="Low complexity" evidence="4">
    <location>
        <begin position="447"/>
        <end position="457"/>
    </location>
</feature>
<organism evidence="6 7">
    <name type="scientific">Talaromyces atroroseus</name>
    <dbReference type="NCBI Taxonomy" id="1441469"/>
    <lineage>
        <taxon>Eukaryota</taxon>
        <taxon>Fungi</taxon>
        <taxon>Dikarya</taxon>
        <taxon>Ascomycota</taxon>
        <taxon>Pezizomycotina</taxon>
        <taxon>Eurotiomycetes</taxon>
        <taxon>Eurotiomycetidae</taxon>
        <taxon>Eurotiales</taxon>
        <taxon>Trichocomaceae</taxon>
        <taxon>Talaromyces</taxon>
        <taxon>Talaromyces sect. Trachyspermi</taxon>
    </lineage>
</organism>
<feature type="region of interest" description="Disordered" evidence="4">
    <location>
        <begin position="381"/>
        <end position="457"/>
    </location>
</feature>
<feature type="domain" description="CBS" evidence="5">
    <location>
        <begin position="269"/>
        <end position="326"/>
    </location>
</feature>
<dbReference type="Gene3D" id="3.10.580.10">
    <property type="entry name" value="CBS-domain"/>
    <property type="match status" value="2"/>
</dbReference>
<dbReference type="STRING" id="1441469.A0A225AD25"/>
<dbReference type="GO" id="GO:0004865">
    <property type="term" value="F:protein serine/threonine phosphatase inhibitor activity"/>
    <property type="evidence" value="ECO:0007669"/>
    <property type="project" value="TreeGrafter"/>
</dbReference>
<dbReference type="EMBL" id="LFMY01000008">
    <property type="protein sequence ID" value="OKL59061.1"/>
    <property type="molecule type" value="Genomic_DNA"/>
</dbReference>
<dbReference type="SMART" id="SM00116">
    <property type="entry name" value="CBS"/>
    <property type="match status" value="3"/>
</dbReference>
<evidence type="ECO:0000256" key="2">
    <source>
        <dbReference type="ARBA" id="ARBA00023122"/>
    </source>
</evidence>
<evidence type="ECO:0000256" key="3">
    <source>
        <dbReference type="PROSITE-ProRule" id="PRU00703"/>
    </source>
</evidence>
<feature type="region of interest" description="Disordered" evidence="4">
    <location>
        <begin position="1"/>
        <end position="77"/>
    </location>
</feature>
<dbReference type="AlphaFoldDB" id="A0A225AD25"/>
<name>A0A225AD25_TALAT</name>
<feature type="compositionally biased region" description="Low complexity" evidence="4">
    <location>
        <begin position="382"/>
        <end position="398"/>
    </location>
</feature>
<dbReference type="GO" id="GO:0042149">
    <property type="term" value="P:cellular response to glucose starvation"/>
    <property type="evidence" value="ECO:0007669"/>
    <property type="project" value="TreeGrafter"/>
</dbReference>
<dbReference type="OrthoDB" id="449052at2759"/>
<feature type="compositionally biased region" description="Polar residues" evidence="4">
    <location>
        <begin position="403"/>
        <end position="423"/>
    </location>
</feature>
<feature type="region of interest" description="Disordered" evidence="4">
    <location>
        <begin position="496"/>
        <end position="534"/>
    </location>
</feature>
<feature type="compositionally biased region" description="Basic and acidic residues" evidence="4">
    <location>
        <begin position="521"/>
        <end position="534"/>
    </location>
</feature>
<dbReference type="RefSeq" id="XP_020119182.1">
    <property type="nucleotide sequence ID" value="XM_020267900.1"/>
</dbReference>
<keyword evidence="2 3" id="KW-0129">CBS domain</keyword>
<evidence type="ECO:0000313" key="7">
    <source>
        <dbReference type="Proteomes" id="UP000214365"/>
    </source>
</evidence>
<dbReference type="PANTHER" id="PTHR13780">
    <property type="entry name" value="AMP-ACTIVATED PROTEIN KINASE, GAMMA REGULATORY SUBUNIT"/>
    <property type="match status" value="1"/>
</dbReference>
<gene>
    <name evidence="6" type="ORF">UA08_05611</name>
</gene>
<keyword evidence="1" id="KW-0677">Repeat</keyword>
<comment type="caution">
    <text evidence="6">The sequence shown here is derived from an EMBL/GenBank/DDBJ whole genome shotgun (WGS) entry which is preliminary data.</text>
</comment>